<evidence type="ECO:0000313" key="1">
    <source>
        <dbReference type="EMBL" id="QKF83582.1"/>
    </source>
</evidence>
<dbReference type="Proteomes" id="UP000509722">
    <property type="component" value="Chromosome"/>
</dbReference>
<reference evidence="1 2" key="1">
    <citation type="submission" date="2020-05" db="EMBL/GenBank/DDBJ databases">
        <title>Complete genome sequencing of Campylobacter and Arcobacter type strains.</title>
        <authorList>
            <person name="Miller W.G."/>
            <person name="Yee E."/>
        </authorList>
    </citation>
    <scope>NUCLEOTIDE SEQUENCE [LARGE SCALE GENOMIC DNA]</scope>
    <source>
        <strain evidence="1 2">LMG 6451</strain>
    </source>
</reference>
<evidence type="ECO:0000313" key="2">
    <source>
        <dbReference type="Proteomes" id="UP000509722"/>
    </source>
</evidence>
<dbReference type="GeneID" id="77174958"/>
<name>A0AAE7E8I0_9BACT</name>
<organism evidence="1 2">
    <name type="scientific">Campylobacter ureolyticus</name>
    <dbReference type="NCBI Taxonomy" id="827"/>
    <lineage>
        <taxon>Bacteria</taxon>
        <taxon>Pseudomonadati</taxon>
        <taxon>Campylobacterota</taxon>
        <taxon>Epsilonproteobacteria</taxon>
        <taxon>Campylobacterales</taxon>
        <taxon>Campylobacteraceae</taxon>
        <taxon>Campylobacter</taxon>
    </lineage>
</organism>
<dbReference type="RefSeq" id="WP_018713570.1">
    <property type="nucleotide sequence ID" value="NZ_CP053832.1"/>
</dbReference>
<protein>
    <submittedName>
        <fullName evidence="1">Uncharacterized protein</fullName>
    </submittedName>
</protein>
<dbReference type="AlphaFoldDB" id="A0AAE7E8I0"/>
<accession>A0AAE7E8I0</accession>
<dbReference type="EMBL" id="CP053832">
    <property type="protein sequence ID" value="QKF83582.1"/>
    <property type="molecule type" value="Genomic_DNA"/>
</dbReference>
<sequence>MENKKVRKKLNEVVAMLDGKSYVVDKKDTKLRVEMAKLKLLKSDPGLEISEELQLINRGRITLALVNLIDKKFIMPKLLSIFSKKSNSKSYQNIQYFNLANFVYF</sequence>
<proteinExistence type="predicted"/>
<gene>
    <name evidence="1" type="ORF">CURT_0048</name>
</gene>